<organism evidence="1 2">
    <name type="scientific">Colletotrichum higginsianum (strain IMI 349063)</name>
    <name type="common">Crucifer anthracnose fungus</name>
    <dbReference type="NCBI Taxonomy" id="759273"/>
    <lineage>
        <taxon>Eukaryota</taxon>
        <taxon>Fungi</taxon>
        <taxon>Dikarya</taxon>
        <taxon>Ascomycota</taxon>
        <taxon>Pezizomycotina</taxon>
        <taxon>Sordariomycetes</taxon>
        <taxon>Hypocreomycetidae</taxon>
        <taxon>Glomerellales</taxon>
        <taxon>Glomerellaceae</taxon>
        <taxon>Colletotrichum</taxon>
        <taxon>Colletotrichum destructivum species complex</taxon>
    </lineage>
</organism>
<name>H1VT50_COLHI</name>
<dbReference type="AlphaFoldDB" id="H1VT50"/>
<dbReference type="EMBL" id="CACQ02006077">
    <property type="protein sequence ID" value="CCF43408.1"/>
    <property type="molecule type" value="Genomic_DNA"/>
</dbReference>
<accession>H1VT50</accession>
<sequence>QSYKEFAAKHSGESFKSEFHPLILPCATILGTCKPLGGGQWEMGYSPICASRGRMRELELAIWNIFQSL</sequence>
<proteinExistence type="predicted"/>
<dbReference type="HOGENOM" id="CLU_2782725_0_0_1"/>
<gene>
    <name evidence="1" type="ORF">CH063_13119</name>
</gene>
<protein>
    <submittedName>
        <fullName evidence="1">Uncharacterized protein</fullName>
    </submittedName>
</protein>
<reference evidence="2" key="1">
    <citation type="journal article" date="2012" name="Nat. Genet.">
        <title>Lifestyle transitions in plant pathogenic Colletotrichum fungi deciphered by genome and transcriptome analyses.</title>
        <authorList>
            <person name="O'Connell R.J."/>
            <person name="Thon M.R."/>
            <person name="Hacquard S."/>
            <person name="Amyotte S.G."/>
            <person name="Kleemann J."/>
            <person name="Torres M.F."/>
            <person name="Damm U."/>
            <person name="Buiate E.A."/>
            <person name="Epstein L."/>
            <person name="Alkan N."/>
            <person name="Altmueller J."/>
            <person name="Alvarado-Balderrama L."/>
            <person name="Bauser C.A."/>
            <person name="Becker C."/>
            <person name="Birren B.W."/>
            <person name="Chen Z."/>
            <person name="Choi J."/>
            <person name="Crouch J.A."/>
            <person name="Duvick J.P."/>
            <person name="Farman M.A."/>
            <person name="Gan P."/>
            <person name="Heiman D."/>
            <person name="Henrissat B."/>
            <person name="Howard R.J."/>
            <person name="Kabbage M."/>
            <person name="Koch C."/>
            <person name="Kracher B."/>
            <person name="Kubo Y."/>
            <person name="Law A.D."/>
            <person name="Lebrun M.-H."/>
            <person name="Lee Y.-H."/>
            <person name="Miyara I."/>
            <person name="Moore N."/>
            <person name="Neumann U."/>
            <person name="Nordstroem K."/>
            <person name="Panaccione D.G."/>
            <person name="Panstruga R."/>
            <person name="Place M."/>
            <person name="Proctor R.H."/>
            <person name="Prusky D."/>
            <person name="Rech G."/>
            <person name="Reinhardt R."/>
            <person name="Rollins J.A."/>
            <person name="Rounsley S."/>
            <person name="Schardl C.L."/>
            <person name="Schwartz D.C."/>
            <person name="Shenoy N."/>
            <person name="Shirasu K."/>
            <person name="Sikhakolli U.R."/>
            <person name="Stueber K."/>
            <person name="Sukno S.A."/>
            <person name="Sweigard J.A."/>
            <person name="Takano Y."/>
            <person name="Takahara H."/>
            <person name="Trail F."/>
            <person name="van der Does H.C."/>
            <person name="Voll L.M."/>
            <person name="Will I."/>
            <person name="Young S."/>
            <person name="Zeng Q."/>
            <person name="Zhang J."/>
            <person name="Zhou S."/>
            <person name="Dickman M.B."/>
            <person name="Schulze-Lefert P."/>
            <person name="Ver Loren van Themaat E."/>
            <person name="Ma L.-J."/>
            <person name="Vaillancourt L.J."/>
        </authorList>
    </citation>
    <scope>NUCLEOTIDE SEQUENCE [LARGE SCALE GENOMIC DNA]</scope>
    <source>
        <strain evidence="2">IMI 349063</strain>
    </source>
</reference>
<evidence type="ECO:0000313" key="2">
    <source>
        <dbReference type="Proteomes" id="UP000007174"/>
    </source>
</evidence>
<evidence type="ECO:0000313" key="1">
    <source>
        <dbReference type="EMBL" id="CCF43408.1"/>
    </source>
</evidence>
<dbReference type="Proteomes" id="UP000007174">
    <property type="component" value="Unassembled WGS sequence"/>
</dbReference>
<feature type="non-terminal residue" evidence="1">
    <location>
        <position position="1"/>
    </location>
</feature>